<gene>
    <name evidence="1" type="ORF">SSLN_LOCUS15873</name>
</gene>
<accession>A0A183THC5</accession>
<dbReference type="AlphaFoldDB" id="A0A183THC5"/>
<evidence type="ECO:0000313" key="2">
    <source>
        <dbReference type="Proteomes" id="UP000275846"/>
    </source>
</evidence>
<dbReference type="EMBL" id="UYSU01040395">
    <property type="protein sequence ID" value="VDM02259.1"/>
    <property type="molecule type" value="Genomic_DNA"/>
</dbReference>
<organism evidence="3">
    <name type="scientific">Schistocephalus solidus</name>
    <name type="common">Tapeworm</name>
    <dbReference type="NCBI Taxonomy" id="70667"/>
    <lineage>
        <taxon>Eukaryota</taxon>
        <taxon>Metazoa</taxon>
        <taxon>Spiralia</taxon>
        <taxon>Lophotrochozoa</taxon>
        <taxon>Platyhelminthes</taxon>
        <taxon>Cestoda</taxon>
        <taxon>Eucestoda</taxon>
        <taxon>Diphyllobothriidea</taxon>
        <taxon>Diphyllobothriidae</taxon>
        <taxon>Schistocephalus</taxon>
    </lineage>
</organism>
<dbReference type="OrthoDB" id="5990125at2759"/>
<protein>
    <submittedName>
        <fullName evidence="3">Programmed cell death protein 2-like</fullName>
    </submittedName>
</protein>
<dbReference type="InterPro" id="IPR012337">
    <property type="entry name" value="RNaseH-like_sf"/>
</dbReference>
<dbReference type="Proteomes" id="UP000275846">
    <property type="component" value="Unassembled WGS sequence"/>
</dbReference>
<name>A0A183THC5_SCHSO</name>
<dbReference type="SUPFAM" id="SSF53098">
    <property type="entry name" value="Ribonuclease H-like"/>
    <property type="match status" value="1"/>
</dbReference>
<dbReference type="Gene3D" id="3.30.420.10">
    <property type="entry name" value="Ribonuclease H-like superfamily/Ribonuclease H"/>
    <property type="match status" value="1"/>
</dbReference>
<dbReference type="WBParaSite" id="SSLN_0001647601-mRNA-1">
    <property type="protein sequence ID" value="SSLN_0001647601-mRNA-1"/>
    <property type="gene ID" value="SSLN_0001647601"/>
</dbReference>
<dbReference type="GO" id="GO:0003676">
    <property type="term" value="F:nucleic acid binding"/>
    <property type="evidence" value="ECO:0007669"/>
    <property type="project" value="InterPro"/>
</dbReference>
<keyword evidence="2" id="KW-1185">Reference proteome</keyword>
<dbReference type="STRING" id="70667.A0A183THC5"/>
<evidence type="ECO:0000313" key="1">
    <source>
        <dbReference type="EMBL" id="VDM02259.1"/>
    </source>
</evidence>
<dbReference type="InterPro" id="IPR052815">
    <property type="entry name" value="PDCD2-like_regulator"/>
</dbReference>
<sequence length="494" mass="55381">MPLVLLGYPEEGTPNDKATASDNFVGGELLSFSTPEKFPLTVHCPTCQGPMSFILQLYCPVNDLKQHRILYFFCCLLTKCQKSGLCWRVFRHQQMGSLFETSVNQTSTSDWSFGGDADFSNGELWCEEDGLDPREGSAPVRLKSPIPSPRAPMQPMITGFQGERVGLDIIGPLPISVRGYEYIKVIIDYFAKWVEAIPLLHQDAQSVANAITGEWVEGGSDDHVVASSSRVEETVESLTKERSAVEDRVKELGIVGSHAKEKLQQWSKDWLLPINENKCTILQVGRTSTSNLMHNCMNGIPLQEVDVQKDLGVWISSSLKPSLHCSKVAKCAMSALYLVKRAFSVFDEDCFAKVFRTFVRPQLEFAIQAWRPWTAKDLNILEKVQRRATKLETGQGSLPYETRLANLDLFPLSYRQLRGDLIQTFRIMCGQGCCLAHGDFFQLATTTNLRGHPLKLRVTGARLDTRKFFFSKRAVDAWNALPLDVVMATSVEIL</sequence>
<dbReference type="InterPro" id="IPR036397">
    <property type="entry name" value="RNaseH_sf"/>
</dbReference>
<dbReference type="PRINTS" id="PR01345">
    <property type="entry name" value="CERVTRCPTASE"/>
</dbReference>
<reference evidence="3" key="1">
    <citation type="submission" date="2016-06" db="UniProtKB">
        <authorList>
            <consortium name="WormBaseParasite"/>
        </authorList>
    </citation>
    <scope>IDENTIFICATION</scope>
</reference>
<dbReference type="PANTHER" id="PTHR46421:SF1">
    <property type="entry name" value="PROGRAMMED CELL DEATH PROTEIN 2-LIKE"/>
    <property type="match status" value="1"/>
</dbReference>
<evidence type="ECO:0000313" key="3">
    <source>
        <dbReference type="WBParaSite" id="SSLN_0001647601-mRNA-1"/>
    </source>
</evidence>
<proteinExistence type="predicted"/>
<reference evidence="1 2" key="2">
    <citation type="submission" date="2018-11" db="EMBL/GenBank/DDBJ databases">
        <authorList>
            <consortium name="Pathogen Informatics"/>
        </authorList>
    </citation>
    <scope>NUCLEOTIDE SEQUENCE [LARGE SCALE GENOMIC DNA]</scope>
    <source>
        <strain evidence="1 2">NST_G2</strain>
    </source>
</reference>
<dbReference type="PANTHER" id="PTHR46421">
    <property type="entry name" value="PROGRAMMED CELL DEATH PROTEIN 2-LIKE"/>
    <property type="match status" value="1"/>
</dbReference>